<keyword evidence="10" id="KW-0175">Coiled coil</keyword>
<evidence type="ECO:0000313" key="14">
    <source>
        <dbReference type="Proteomes" id="UP000429484"/>
    </source>
</evidence>
<evidence type="ECO:0000256" key="8">
    <source>
        <dbReference type="ARBA" id="ARBA00023136"/>
    </source>
</evidence>
<reference evidence="13 14" key="1">
    <citation type="journal article" date="2013" name="Genome Biol.">
        <title>Comparative genomics of the core and accessory genomes of 48 Sinorhizobium strains comprising five genospecies.</title>
        <authorList>
            <person name="Sugawara M."/>
            <person name="Epstein B."/>
            <person name="Badgley B.D."/>
            <person name="Unno T."/>
            <person name="Xu L."/>
            <person name="Reese J."/>
            <person name="Gyaneshwar P."/>
            <person name="Denny R."/>
            <person name="Mudge J."/>
            <person name="Bharti A.K."/>
            <person name="Farmer A.D."/>
            <person name="May G.D."/>
            <person name="Woodward J.E."/>
            <person name="Medigue C."/>
            <person name="Vallenet D."/>
            <person name="Lajus A."/>
            <person name="Rouy Z."/>
            <person name="Martinez-Vaz B."/>
            <person name="Tiffin P."/>
            <person name="Young N.D."/>
            <person name="Sadowsky M.J."/>
        </authorList>
    </citation>
    <scope>NUCLEOTIDE SEQUENCE [LARGE SCALE GENOMIC DNA]</scope>
    <source>
        <strain evidence="13 14">N6B1</strain>
    </source>
</reference>
<dbReference type="InterPro" id="IPR010129">
    <property type="entry name" value="T1SS_HlyD"/>
</dbReference>
<dbReference type="EMBL" id="WISR01000255">
    <property type="protein sequence ID" value="MQW37350.1"/>
    <property type="molecule type" value="Genomic_DNA"/>
</dbReference>
<dbReference type="PRINTS" id="PR01490">
    <property type="entry name" value="RTXTOXIND"/>
</dbReference>
<evidence type="ECO:0000256" key="2">
    <source>
        <dbReference type="ARBA" id="ARBA00009477"/>
    </source>
</evidence>
<evidence type="ECO:0000256" key="1">
    <source>
        <dbReference type="ARBA" id="ARBA00004377"/>
    </source>
</evidence>
<dbReference type="AlphaFoldDB" id="A0AAW9U3I7"/>
<keyword evidence="8 9" id="KW-0472">Membrane</keyword>
<feature type="coiled-coil region" evidence="10">
    <location>
        <begin position="224"/>
        <end position="292"/>
    </location>
</feature>
<dbReference type="RefSeq" id="WP_013844246.1">
    <property type="nucleotide sequence ID" value="NZ_BJNJ01000061.1"/>
</dbReference>
<evidence type="ECO:0000256" key="4">
    <source>
        <dbReference type="ARBA" id="ARBA00022475"/>
    </source>
</evidence>
<dbReference type="InterPro" id="IPR058625">
    <property type="entry name" value="MdtA-like_BSH"/>
</dbReference>
<dbReference type="InterPro" id="IPR058982">
    <property type="entry name" value="Beta-barrel_AprE"/>
</dbReference>
<evidence type="ECO:0000256" key="7">
    <source>
        <dbReference type="ARBA" id="ARBA00022989"/>
    </source>
</evidence>
<proteinExistence type="inferred from homology"/>
<dbReference type="NCBIfam" id="TIGR01843">
    <property type="entry name" value="type_I_hlyD"/>
    <property type="match status" value="1"/>
</dbReference>
<evidence type="ECO:0000256" key="3">
    <source>
        <dbReference type="ARBA" id="ARBA00022448"/>
    </source>
</evidence>
<evidence type="ECO:0000256" key="6">
    <source>
        <dbReference type="ARBA" id="ARBA00022692"/>
    </source>
</evidence>
<keyword evidence="7 9" id="KW-1133">Transmembrane helix</keyword>
<name>A0AAW9U3I7_RHIML</name>
<evidence type="ECO:0000313" key="13">
    <source>
        <dbReference type="EMBL" id="MQW37350.1"/>
    </source>
</evidence>
<dbReference type="InterPro" id="IPR050739">
    <property type="entry name" value="MFP"/>
</dbReference>
<keyword evidence="5 9" id="KW-0997">Cell inner membrane</keyword>
<evidence type="ECO:0000259" key="11">
    <source>
        <dbReference type="Pfam" id="PF25917"/>
    </source>
</evidence>
<dbReference type="PANTHER" id="PTHR30386">
    <property type="entry name" value="MEMBRANE FUSION SUBUNIT OF EMRAB-TOLC MULTIDRUG EFFLUX PUMP"/>
    <property type="match status" value="1"/>
</dbReference>
<comment type="subcellular location">
    <subcellularLocation>
        <location evidence="1 9">Cell inner membrane</location>
        <topology evidence="1 9">Single-pass membrane protein</topology>
    </subcellularLocation>
</comment>
<keyword evidence="6 9" id="KW-0812">Transmembrane</keyword>
<feature type="domain" description="Multidrug resistance protein MdtA-like barrel-sandwich hybrid" evidence="11">
    <location>
        <begin position="56"/>
        <end position="321"/>
    </location>
</feature>
<protein>
    <recommendedName>
        <fullName evidence="9">Membrane fusion protein (MFP) family protein</fullName>
    </recommendedName>
</protein>
<accession>A0AAW9U3I7</accession>
<evidence type="ECO:0000259" key="12">
    <source>
        <dbReference type="Pfam" id="PF26002"/>
    </source>
</evidence>
<feature type="transmembrane region" description="Helical" evidence="9">
    <location>
        <begin position="16"/>
        <end position="35"/>
    </location>
</feature>
<dbReference type="Gene3D" id="2.40.30.170">
    <property type="match status" value="1"/>
</dbReference>
<dbReference type="Pfam" id="PF25917">
    <property type="entry name" value="BSH_RND"/>
    <property type="match status" value="1"/>
</dbReference>
<comment type="similarity">
    <text evidence="2 9">Belongs to the membrane fusion protein (MFP) (TC 8.A.1) family.</text>
</comment>
<dbReference type="GO" id="GO:0005886">
    <property type="term" value="C:plasma membrane"/>
    <property type="evidence" value="ECO:0007669"/>
    <property type="project" value="UniProtKB-SubCell"/>
</dbReference>
<evidence type="ECO:0000256" key="9">
    <source>
        <dbReference type="RuleBase" id="RU365093"/>
    </source>
</evidence>
<gene>
    <name evidence="13" type="ORF">GHK53_32490</name>
</gene>
<evidence type="ECO:0000256" key="10">
    <source>
        <dbReference type="SAM" id="Coils"/>
    </source>
</evidence>
<comment type="caution">
    <text evidence="13">The sequence shown here is derived from an EMBL/GenBank/DDBJ whole genome shotgun (WGS) entry which is preliminary data.</text>
</comment>
<keyword evidence="4 9" id="KW-1003">Cell membrane</keyword>
<dbReference type="Pfam" id="PF26002">
    <property type="entry name" value="Beta-barrel_AprE"/>
    <property type="match status" value="1"/>
</dbReference>
<evidence type="ECO:0000256" key="5">
    <source>
        <dbReference type="ARBA" id="ARBA00022519"/>
    </source>
</evidence>
<dbReference type="PANTHER" id="PTHR30386:SF26">
    <property type="entry name" value="TRANSPORT PROTEIN COMB"/>
    <property type="match status" value="1"/>
</dbReference>
<sequence>MKEAVIERPVSPTVRLTTWVLISGLVAIFVGGYWLKIEIVARGQGKVIPVSRVQLVQPQTNGRIIRILVTEGQPVKAGDLLVGMDTVSVESQIKLRLTEVRRQRRGATVARVIIAALTNVAVANDDVLAAGRAAFERERHDLEVIDGAEALIEAVLTSLRDQVARINAQLDRVEQSRITQQARLQKARSDLDISSRKFLSAGKLKDKGAISEVDYFERLREQRARELEVLISESELNILAAEANALARQRQSIISTAVENYQKQLNEASTSLAGLEAELSAARNQLALLAIRAPADGKVENLTVFTIGGFVEAGSTLMSIVPSGDGMEIEAFFDNRDIGFLEKGQEAFVKFDAFPAERFGIVRGRVTRVGADARGDIVPGKWVYAIHLVLDQETIGIGGRDIGFSPGMTATIDVITGERRLISYFFEPIIKAIQDGLGER</sequence>
<keyword evidence="3 9" id="KW-0813">Transport</keyword>
<dbReference type="GO" id="GO:0015031">
    <property type="term" value="P:protein transport"/>
    <property type="evidence" value="ECO:0007669"/>
    <property type="project" value="InterPro"/>
</dbReference>
<dbReference type="SUPFAM" id="SSF111369">
    <property type="entry name" value="HlyD-like secretion proteins"/>
    <property type="match status" value="2"/>
</dbReference>
<dbReference type="Proteomes" id="UP000429484">
    <property type="component" value="Unassembled WGS sequence"/>
</dbReference>
<dbReference type="Gene3D" id="2.40.50.100">
    <property type="match status" value="1"/>
</dbReference>
<organism evidence="13 14">
    <name type="scientific">Rhizobium meliloti</name>
    <name type="common">Ensifer meliloti</name>
    <name type="synonym">Sinorhizobium meliloti</name>
    <dbReference type="NCBI Taxonomy" id="382"/>
    <lineage>
        <taxon>Bacteria</taxon>
        <taxon>Pseudomonadati</taxon>
        <taxon>Pseudomonadota</taxon>
        <taxon>Alphaproteobacteria</taxon>
        <taxon>Hyphomicrobiales</taxon>
        <taxon>Rhizobiaceae</taxon>
        <taxon>Sinorhizobium/Ensifer group</taxon>
        <taxon>Sinorhizobium</taxon>
    </lineage>
</organism>
<feature type="domain" description="AprE-like beta-barrel" evidence="12">
    <location>
        <begin position="328"/>
        <end position="417"/>
    </location>
</feature>